<dbReference type="EMBL" id="CP070608">
    <property type="protein sequence ID" value="QSE97946.1"/>
    <property type="molecule type" value="Genomic_DNA"/>
</dbReference>
<dbReference type="Pfam" id="PF17899">
    <property type="entry name" value="Peptidase_M61_N"/>
    <property type="match status" value="1"/>
</dbReference>
<dbReference type="RefSeq" id="WP_205722454.1">
    <property type="nucleotide sequence ID" value="NZ_CP070608.1"/>
</dbReference>
<dbReference type="InterPro" id="IPR024191">
    <property type="entry name" value="Peptidase_M61"/>
</dbReference>
<organism evidence="3 4">
    <name type="scientific">Fulvivirga lutea</name>
    <dbReference type="NCBI Taxonomy" id="2810512"/>
    <lineage>
        <taxon>Bacteria</taxon>
        <taxon>Pseudomonadati</taxon>
        <taxon>Bacteroidota</taxon>
        <taxon>Cytophagia</taxon>
        <taxon>Cytophagales</taxon>
        <taxon>Fulvivirgaceae</taxon>
        <taxon>Fulvivirga</taxon>
    </lineage>
</organism>
<dbReference type="SUPFAM" id="SSF55486">
    <property type="entry name" value="Metalloproteases ('zincins'), catalytic domain"/>
    <property type="match status" value="1"/>
</dbReference>
<evidence type="ECO:0000313" key="4">
    <source>
        <dbReference type="Proteomes" id="UP000662783"/>
    </source>
</evidence>
<keyword evidence="4" id="KW-1185">Reference proteome</keyword>
<dbReference type="Gene3D" id="2.60.40.3650">
    <property type="match status" value="1"/>
</dbReference>
<evidence type="ECO:0000259" key="1">
    <source>
        <dbReference type="Pfam" id="PF05299"/>
    </source>
</evidence>
<proteinExistence type="predicted"/>
<dbReference type="Proteomes" id="UP000662783">
    <property type="component" value="Chromosome"/>
</dbReference>
<dbReference type="InterPro" id="IPR027268">
    <property type="entry name" value="Peptidase_M4/M1_CTD_sf"/>
</dbReference>
<name>A0A975A1L3_9BACT</name>
<dbReference type="PIRSF" id="PIRSF016493">
    <property type="entry name" value="Glycyl_aminpptds"/>
    <property type="match status" value="1"/>
</dbReference>
<feature type="domain" description="Peptidase M61 N-terminal" evidence="2">
    <location>
        <begin position="2"/>
        <end position="163"/>
    </location>
</feature>
<evidence type="ECO:0000259" key="2">
    <source>
        <dbReference type="Pfam" id="PF17899"/>
    </source>
</evidence>
<dbReference type="KEGG" id="fuv:JR347_02350"/>
<dbReference type="AlphaFoldDB" id="A0A975A1L3"/>
<reference evidence="3" key="1">
    <citation type="submission" date="2021-02" db="EMBL/GenBank/DDBJ databases">
        <title>Fulvivirga sp. S481 isolated from sea water.</title>
        <authorList>
            <person name="Bae S.S."/>
            <person name="Baek K."/>
        </authorList>
    </citation>
    <scope>NUCLEOTIDE SEQUENCE</scope>
    <source>
        <strain evidence="3">S481</strain>
    </source>
</reference>
<accession>A0A975A1L3</accession>
<sequence length="567" mass="65448">MKYSIKPESPLSHILIIELELQITQNSMIDFKLPIWRPGRYEAANYSKNIQKIAFEDEDGNVLSYQKKNASTWSISAPKGKVKARYRYFAYQMDAGNSFYNEDQLYINFVNCILYSEQHLEEECIVTIELPSDYKLACGLNKRGDNLIAENYHDLADSPLIASTTLQCWNYDVNGLPFAIWFQGNHNLEKDKVVSDFKKFSEYQVNVMGDFPRKEYHFLNQITSYKHYHGVEHGNSTVICIGPGNELAKPNLYSEFAGVSSHELFHAWNILKIRPKEMMPYDFGKPPVFPTGFVAEGFTTYYGDLFLVQSGVFDYEWYFNELNTLFQRHFHNGGRLNNSVVDSSLDLWVDGYQVGAPNKKSSIYVEGAMVALTLDLMIRTKFSSEKSLNNVMRVLWNDYAKKNIGYSIDDIQKISEDVYEESLEQYFQDYVYGVKDKTTLISDLLKELGCELSVKPNQNFLEGCLGLKTTEQDGALVVMSIEEKSLGEQFFSFKDKIKKINNENVSKESIKELKPGTYKFLVERQNEEIEFEINATDSSYLKVRKIEKLKNPSAKQKDLFENWLNLS</sequence>
<dbReference type="InterPro" id="IPR007963">
    <property type="entry name" value="Peptidase_M61_catalytic"/>
</dbReference>
<protein>
    <submittedName>
        <fullName evidence="3">M61 family metallopeptidase</fullName>
    </submittedName>
</protein>
<gene>
    <name evidence="3" type="ORF">JR347_02350</name>
</gene>
<evidence type="ECO:0000313" key="3">
    <source>
        <dbReference type="EMBL" id="QSE97946.1"/>
    </source>
</evidence>
<feature type="domain" description="Peptidase M61 catalytic" evidence="1">
    <location>
        <begin position="256"/>
        <end position="370"/>
    </location>
</feature>
<dbReference type="Gene3D" id="1.10.390.10">
    <property type="entry name" value="Neutral Protease Domain 2"/>
    <property type="match status" value="1"/>
</dbReference>
<dbReference type="Pfam" id="PF05299">
    <property type="entry name" value="Peptidase_M61"/>
    <property type="match status" value="1"/>
</dbReference>
<dbReference type="InterPro" id="IPR040756">
    <property type="entry name" value="Peptidase_M61_N"/>
</dbReference>